<protein>
    <submittedName>
        <fullName evidence="1">Uncharacterized protein</fullName>
    </submittedName>
</protein>
<organism evidence="1 2">
    <name type="scientific">Spiribacter salinus</name>
    <dbReference type="NCBI Taxonomy" id="1335746"/>
    <lineage>
        <taxon>Bacteria</taxon>
        <taxon>Pseudomonadati</taxon>
        <taxon>Pseudomonadota</taxon>
        <taxon>Gammaproteobacteria</taxon>
        <taxon>Chromatiales</taxon>
        <taxon>Ectothiorhodospiraceae</taxon>
        <taxon>Spiribacter</taxon>
    </lineage>
</organism>
<dbReference type="EMBL" id="VIFK01000341">
    <property type="protein sequence ID" value="TQE96506.1"/>
    <property type="molecule type" value="Genomic_DNA"/>
</dbReference>
<feature type="non-terminal residue" evidence="1">
    <location>
        <position position="1"/>
    </location>
</feature>
<proteinExistence type="predicted"/>
<name>A0A540VI96_9GAMM</name>
<sequence>AATAMTTDAYLLFQFGPSFIHDRASELTRLPDQREDGVDYRRVLATVRPGFGLAEEDEVVAWFHPETDLLYRVHLTLTGFEATEGAHVDTTFLAYEQVGPFTLPSDLRERVRGPIRIGALDWWLTGFDVNRGWDEEDVRGPGFTGAAAREAGVE</sequence>
<comment type="caution">
    <text evidence="1">The sequence shown here is derived from an EMBL/GenBank/DDBJ whole genome shotgun (WGS) entry which is preliminary data.</text>
</comment>
<evidence type="ECO:0000313" key="1">
    <source>
        <dbReference type="EMBL" id="TQE96506.1"/>
    </source>
</evidence>
<gene>
    <name evidence="1" type="ORF">FKY71_16600</name>
</gene>
<evidence type="ECO:0000313" key="2">
    <source>
        <dbReference type="Proteomes" id="UP000315400"/>
    </source>
</evidence>
<dbReference type="AlphaFoldDB" id="A0A540VI96"/>
<reference evidence="1 2" key="1">
    <citation type="submission" date="2019-06" db="EMBL/GenBank/DDBJ databases">
        <title>Metagenome assembled Genome of Spiribacter salinus SL48-SHIP from the microbial mat of Salt Lake 48 (Novosibirsk region, Russia).</title>
        <authorList>
            <person name="Shipova A."/>
            <person name="Rozanov A.S."/>
            <person name="Bryanskaya A.V."/>
            <person name="Peltek S.E."/>
        </authorList>
    </citation>
    <scope>NUCLEOTIDE SEQUENCE [LARGE SCALE GENOMIC DNA]</scope>
    <source>
        <strain evidence="1">SL48-SHIP-2</strain>
    </source>
</reference>
<accession>A0A540VI96</accession>
<dbReference type="Proteomes" id="UP000315400">
    <property type="component" value="Unassembled WGS sequence"/>
</dbReference>